<protein>
    <recommendedName>
        <fullName evidence="4">GAG-pre-integrase domain-containing protein</fullName>
    </recommendedName>
</protein>
<dbReference type="AlphaFoldDB" id="A0A371IE14"/>
<keyword evidence="1" id="KW-0812">Transmembrane</keyword>
<proteinExistence type="predicted"/>
<dbReference type="EMBL" id="QJKJ01000300">
    <property type="protein sequence ID" value="RDY13301.1"/>
    <property type="molecule type" value="Genomic_DNA"/>
</dbReference>
<dbReference type="OrthoDB" id="1749787at2759"/>
<dbReference type="Proteomes" id="UP000257109">
    <property type="component" value="Unassembled WGS sequence"/>
</dbReference>
<evidence type="ECO:0000313" key="2">
    <source>
        <dbReference type="EMBL" id="RDY13301.1"/>
    </source>
</evidence>
<sequence>MVARGDDFNNIGQEKSWCDHCKKPWHTRDTCWKLHRKPANWKSKSQRANPTITEENQEFSINPGSVHFIKEQLEHIYKKVTLLLLNSLVVFLFLLTIDSGATDHMTGCSKMFSSYCVLQELTIGRMIGSAKERDDLYYFNDGPNLSKQCPNTCLNSTFVSQDHDIIISHYQVPQKCSIIWHYRLGHPSF</sequence>
<feature type="transmembrane region" description="Helical" evidence="1">
    <location>
        <begin position="80"/>
        <end position="97"/>
    </location>
</feature>
<accession>A0A371IE14</accession>
<keyword evidence="3" id="KW-1185">Reference proteome</keyword>
<keyword evidence="1" id="KW-1133">Transmembrane helix</keyword>
<evidence type="ECO:0000256" key="1">
    <source>
        <dbReference type="SAM" id="Phobius"/>
    </source>
</evidence>
<comment type="caution">
    <text evidence="2">The sequence shown here is derived from an EMBL/GenBank/DDBJ whole genome shotgun (WGS) entry which is preliminary data.</text>
</comment>
<reference evidence="2" key="1">
    <citation type="submission" date="2018-05" db="EMBL/GenBank/DDBJ databases">
        <title>Draft genome of Mucuna pruriens seed.</title>
        <authorList>
            <person name="Nnadi N.E."/>
            <person name="Vos R."/>
            <person name="Hasami M.H."/>
            <person name="Devisetty U.K."/>
            <person name="Aguiy J.C."/>
        </authorList>
    </citation>
    <scope>NUCLEOTIDE SEQUENCE [LARGE SCALE GENOMIC DNA]</scope>
    <source>
        <strain evidence="2">JCA_2017</strain>
    </source>
</reference>
<gene>
    <name evidence="2" type="ORF">CR513_01809</name>
</gene>
<evidence type="ECO:0000313" key="3">
    <source>
        <dbReference type="Proteomes" id="UP000257109"/>
    </source>
</evidence>
<name>A0A371IE14_MUCPR</name>
<keyword evidence="1" id="KW-0472">Membrane</keyword>
<evidence type="ECO:0008006" key="4">
    <source>
        <dbReference type="Google" id="ProtNLM"/>
    </source>
</evidence>
<feature type="non-terminal residue" evidence="2">
    <location>
        <position position="1"/>
    </location>
</feature>
<organism evidence="2 3">
    <name type="scientific">Mucuna pruriens</name>
    <name type="common">Velvet bean</name>
    <name type="synonym">Dolichos pruriens</name>
    <dbReference type="NCBI Taxonomy" id="157652"/>
    <lineage>
        <taxon>Eukaryota</taxon>
        <taxon>Viridiplantae</taxon>
        <taxon>Streptophyta</taxon>
        <taxon>Embryophyta</taxon>
        <taxon>Tracheophyta</taxon>
        <taxon>Spermatophyta</taxon>
        <taxon>Magnoliopsida</taxon>
        <taxon>eudicotyledons</taxon>
        <taxon>Gunneridae</taxon>
        <taxon>Pentapetalae</taxon>
        <taxon>rosids</taxon>
        <taxon>fabids</taxon>
        <taxon>Fabales</taxon>
        <taxon>Fabaceae</taxon>
        <taxon>Papilionoideae</taxon>
        <taxon>50 kb inversion clade</taxon>
        <taxon>NPAAA clade</taxon>
        <taxon>indigoferoid/millettioid clade</taxon>
        <taxon>Phaseoleae</taxon>
        <taxon>Mucuna</taxon>
    </lineage>
</organism>
<dbReference type="PANTHER" id="PTHR34222:SF40">
    <property type="match status" value="1"/>
</dbReference>
<dbReference type="PANTHER" id="PTHR34222">
    <property type="entry name" value="GAG_PRE-INTEGRS DOMAIN-CONTAINING PROTEIN"/>
    <property type="match status" value="1"/>
</dbReference>